<protein>
    <submittedName>
        <fullName evidence="1">Uncharacterized protein</fullName>
    </submittedName>
</protein>
<dbReference type="EMBL" id="KN824308">
    <property type="protein sequence ID" value="KIM26199.1"/>
    <property type="molecule type" value="Genomic_DNA"/>
</dbReference>
<name>A0A0C3B1Z0_SERVB</name>
<keyword evidence="2" id="KW-1185">Reference proteome</keyword>
<reference evidence="1 2" key="1">
    <citation type="submission" date="2014-04" db="EMBL/GenBank/DDBJ databases">
        <authorList>
            <consortium name="DOE Joint Genome Institute"/>
            <person name="Kuo A."/>
            <person name="Zuccaro A."/>
            <person name="Kohler A."/>
            <person name="Nagy L.G."/>
            <person name="Floudas D."/>
            <person name="Copeland A."/>
            <person name="Barry K.W."/>
            <person name="Cichocki N."/>
            <person name="Veneault-Fourrey C."/>
            <person name="LaButti K."/>
            <person name="Lindquist E.A."/>
            <person name="Lipzen A."/>
            <person name="Lundell T."/>
            <person name="Morin E."/>
            <person name="Murat C."/>
            <person name="Sun H."/>
            <person name="Tunlid A."/>
            <person name="Henrissat B."/>
            <person name="Grigoriev I.V."/>
            <person name="Hibbett D.S."/>
            <person name="Martin F."/>
            <person name="Nordberg H.P."/>
            <person name="Cantor M.N."/>
            <person name="Hua S.X."/>
        </authorList>
    </citation>
    <scope>NUCLEOTIDE SEQUENCE [LARGE SCALE GENOMIC DNA]</scope>
    <source>
        <strain evidence="1 2">MAFF 305830</strain>
    </source>
</reference>
<proteinExistence type="predicted"/>
<dbReference type="HOGENOM" id="CLU_1332657_0_0_1"/>
<dbReference type="Proteomes" id="UP000054097">
    <property type="component" value="Unassembled WGS sequence"/>
</dbReference>
<accession>A0A0C3B1Z0</accession>
<organism evidence="1 2">
    <name type="scientific">Serendipita vermifera MAFF 305830</name>
    <dbReference type="NCBI Taxonomy" id="933852"/>
    <lineage>
        <taxon>Eukaryota</taxon>
        <taxon>Fungi</taxon>
        <taxon>Dikarya</taxon>
        <taxon>Basidiomycota</taxon>
        <taxon>Agaricomycotina</taxon>
        <taxon>Agaricomycetes</taxon>
        <taxon>Sebacinales</taxon>
        <taxon>Serendipitaceae</taxon>
        <taxon>Serendipita</taxon>
    </lineage>
</organism>
<evidence type="ECO:0000313" key="2">
    <source>
        <dbReference type="Proteomes" id="UP000054097"/>
    </source>
</evidence>
<dbReference type="AlphaFoldDB" id="A0A0C3B1Z0"/>
<evidence type="ECO:0000313" key="1">
    <source>
        <dbReference type="EMBL" id="KIM26199.1"/>
    </source>
</evidence>
<reference evidence="2" key="2">
    <citation type="submission" date="2015-01" db="EMBL/GenBank/DDBJ databases">
        <title>Evolutionary Origins and Diversification of the Mycorrhizal Mutualists.</title>
        <authorList>
            <consortium name="DOE Joint Genome Institute"/>
            <consortium name="Mycorrhizal Genomics Consortium"/>
            <person name="Kohler A."/>
            <person name="Kuo A."/>
            <person name="Nagy L.G."/>
            <person name="Floudas D."/>
            <person name="Copeland A."/>
            <person name="Barry K.W."/>
            <person name="Cichocki N."/>
            <person name="Veneault-Fourrey C."/>
            <person name="LaButti K."/>
            <person name="Lindquist E.A."/>
            <person name="Lipzen A."/>
            <person name="Lundell T."/>
            <person name="Morin E."/>
            <person name="Murat C."/>
            <person name="Riley R."/>
            <person name="Ohm R."/>
            <person name="Sun H."/>
            <person name="Tunlid A."/>
            <person name="Henrissat B."/>
            <person name="Grigoriev I.V."/>
            <person name="Hibbett D.S."/>
            <person name="Martin F."/>
        </authorList>
    </citation>
    <scope>NUCLEOTIDE SEQUENCE [LARGE SCALE GENOMIC DNA]</scope>
    <source>
        <strain evidence="2">MAFF 305830</strain>
    </source>
</reference>
<gene>
    <name evidence="1" type="ORF">M408DRAFT_73085</name>
</gene>
<sequence>MELIHHQSYESEIRLDTPVSFVDSLESLTYLASSEVLKLILPQQIAKVKQLTVDLIDEGELALDPRRSPDLDTLKVSTRVEVVWGPGTFAHLTFISVYGSHNPRTPAYITGICRDIVLHQNALPSLCRLRLEICPEWDILLILLVRRNIRSTQGISAITTLEIPTRCPPRLIECFKAIVKGVPVKLPTSYELSLAGTFEIAQDPSM</sequence>